<proteinExistence type="predicted"/>
<dbReference type="Proteomes" id="UP000253303">
    <property type="component" value="Unassembled WGS sequence"/>
</dbReference>
<keyword evidence="2" id="KW-1185">Reference proteome</keyword>
<sequence>MPWRSIEIDFSPHGRPLIPPTDQLRVALDVVAHMRDPELRMELVRGVERARLCVRGDIAGLTVRLRINADDVCDRNPAARLKRDRWVIPSALLAVVRNGRTAS</sequence>
<reference evidence="1 2" key="1">
    <citation type="submission" date="2018-06" db="EMBL/GenBank/DDBJ databases">
        <title>Sphaerisporangium craniellae sp. nov., isolated from a marine sponge in the South China Sea.</title>
        <authorList>
            <person name="Li L."/>
        </authorList>
    </citation>
    <scope>NUCLEOTIDE SEQUENCE [LARGE SCALE GENOMIC DNA]</scope>
    <source>
        <strain evidence="1 2">LHW63015</strain>
    </source>
</reference>
<protein>
    <submittedName>
        <fullName evidence="1">Uncharacterized protein</fullName>
    </submittedName>
</protein>
<dbReference type="EMBL" id="QMEY01000001">
    <property type="protein sequence ID" value="RBQ21652.1"/>
    <property type="molecule type" value="Genomic_DNA"/>
</dbReference>
<name>A0A366M863_9ACTN</name>
<evidence type="ECO:0000313" key="1">
    <source>
        <dbReference type="EMBL" id="RBQ21652.1"/>
    </source>
</evidence>
<evidence type="ECO:0000313" key="2">
    <source>
        <dbReference type="Proteomes" id="UP000253303"/>
    </source>
</evidence>
<dbReference type="OrthoDB" id="9953138at2"/>
<dbReference type="RefSeq" id="WP_113978502.1">
    <property type="nucleotide sequence ID" value="NZ_QMEY01000001.1"/>
</dbReference>
<gene>
    <name evidence="1" type="ORF">DP939_02770</name>
</gene>
<accession>A0A366M863</accession>
<organism evidence="1 2">
    <name type="scientific">Spongiactinospora rosea</name>
    <dbReference type="NCBI Taxonomy" id="2248750"/>
    <lineage>
        <taxon>Bacteria</taxon>
        <taxon>Bacillati</taxon>
        <taxon>Actinomycetota</taxon>
        <taxon>Actinomycetes</taxon>
        <taxon>Streptosporangiales</taxon>
        <taxon>Streptosporangiaceae</taxon>
        <taxon>Spongiactinospora</taxon>
    </lineage>
</organism>
<comment type="caution">
    <text evidence="1">The sequence shown here is derived from an EMBL/GenBank/DDBJ whole genome shotgun (WGS) entry which is preliminary data.</text>
</comment>
<dbReference type="AlphaFoldDB" id="A0A366M863"/>